<dbReference type="InterPro" id="IPR027417">
    <property type="entry name" value="P-loop_NTPase"/>
</dbReference>
<keyword evidence="3 6" id="KW-0067">ATP-binding</keyword>
<feature type="region of interest" description="Disordered" evidence="4">
    <location>
        <begin position="50"/>
        <end position="91"/>
    </location>
</feature>
<dbReference type="GO" id="GO:0005524">
    <property type="term" value="F:ATP binding"/>
    <property type="evidence" value="ECO:0007669"/>
    <property type="project" value="UniProtKB-KW"/>
</dbReference>
<feature type="region of interest" description="Disordered" evidence="4">
    <location>
        <begin position="1"/>
        <end position="33"/>
    </location>
</feature>
<feature type="domain" description="ABC transporter" evidence="5">
    <location>
        <begin position="468"/>
        <end position="699"/>
    </location>
</feature>
<dbReference type="RefSeq" id="WP_120176872.1">
    <property type="nucleotide sequence ID" value="NZ_AP018786.1"/>
</dbReference>
<evidence type="ECO:0000259" key="5">
    <source>
        <dbReference type="PROSITE" id="PS50893"/>
    </source>
</evidence>
<dbReference type="InterPro" id="IPR003439">
    <property type="entry name" value="ABC_transporter-like_ATP-bd"/>
</dbReference>
<evidence type="ECO:0000256" key="1">
    <source>
        <dbReference type="ARBA" id="ARBA00022475"/>
    </source>
</evidence>
<evidence type="ECO:0000313" key="6">
    <source>
        <dbReference type="EMBL" id="BBF23244.1"/>
    </source>
</evidence>
<gene>
    <name evidence="6" type="ORF">SUTMEG_11350</name>
</gene>
<sequence>MSEAINEPTFEREGATLNTPRAAPSPTSGSRGFFGRLCSALFPGKLREASNSKNANAAAPKTSGKTLETHSDRECGARSDPASDPTQPLSIRHLSKRFPAPDGKVLEALSDVSIDIFRRGENVAIVGPDGAGKTTLIRTIAGLLKPDGIEANGVKVAPFIRVFGRTPDTNDPAFTETIGVMPQRFGLYEELSCRENLEFFAAVKGIRGDEFEKRFARLMNLTGLAGFESRPAGKLSGGMKQKLGLAATLMTTPDFIVLDEPTVGVDPLSRRELQRVLEDVRRTDGVTTLFSTAYLDEAASADRVYILEKGRIVAGGTPSDLLQRVKGRTWRAVPAGDAQGNSLSNGKSGEIGSAAQHLARALMQSVCAVRADSPWLDAVPRGDGVDLLARAGADRAALERSIAELSSAGLPAALSERPETLEDAYATLTFEDGGSEASSVAEGAKSNTAQPLDTGKNDPTDDASTPVIRAEHISRRFGNFVAVADTRFEVRRGEIFGLLGPNGAGKTTTFRMLCGLLPPSSGEIRIDGVDLLASASQARARIGYVAQKFSLYERLTVRQTLRYFGECYGVSGRALEARIGELLSGPGATLGVHLDRRAGMLPLGAKRELAMACALLHRPAILFLDEATSGADLAARRAFWRRIVELARNGTTVVVTTHFMDEAEYCDRFLIQDAGRVLVLGSPAEVRRSAGAATVEEAFRTIVLENRSKEAESKSGGKPPEKSSSEGSAK</sequence>
<feature type="region of interest" description="Disordered" evidence="4">
    <location>
        <begin position="708"/>
        <end position="730"/>
    </location>
</feature>
<keyword evidence="1" id="KW-1003">Cell membrane</keyword>
<dbReference type="KEGG" id="sutt:SUTMEG_11350"/>
<protein>
    <submittedName>
        <fullName evidence="6">ABC transporter ATP-binding protein</fullName>
    </submittedName>
</protein>
<dbReference type="PROSITE" id="PS50893">
    <property type="entry name" value="ABC_TRANSPORTER_2"/>
    <property type="match status" value="2"/>
</dbReference>
<dbReference type="Pfam" id="PF00005">
    <property type="entry name" value="ABC_tran"/>
    <property type="match status" value="2"/>
</dbReference>
<evidence type="ECO:0000256" key="3">
    <source>
        <dbReference type="ARBA" id="ARBA00022840"/>
    </source>
</evidence>
<dbReference type="EMBL" id="AP018786">
    <property type="protein sequence ID" value="BBF23244.1"/>
    <property type="molecule type" value="Genomic_DNA"/>
</dbReference>
<evidence type="ECO:0000313" key="7">
    <source>
        <dbReference type="Proteomes" id="UP000271003"/>
    </source>
</evidence>
<dbReference type="AlphaFoldDB" id="A0A2Z6IA51"/>
<keyword evidence="2" id="KW-0547">Nucleotide-binding</keyword>
<dbReference type="InterPro" id="IPR017871">
    <property type="entry name" value="ABC_transporter-like_CS"/>
</dbReference>
<dbReference type="Proteomes" id="UP000271003">
    <property type="component" value="Chromosome"/>
</dbReference>
<evidence type="ECO:0000256" key="2">
    <source>
        <dbReference type="ARBA" id="ARBA00022741"/>
    </source>
</evidence>
<dbReference type="PANTHER" id="PTHR43038">
    <property type="entry name" value="ATP-BINDING CASSETTE, SUB-FAMILY H, MEMBER 1"/>
    <property type="match status" value="1"/>
</dbReference>
<keyword evidence="7" id="KW-1185">Reference proteome</keyword>
<dbReference type="SUPFAM" id="SSF52540">
    <property type="entry name" value="P-loop containing nucleoside triphosphate hydrolases"/>
    <property type="match status" value="2"/>
</dbReference>
<dbReference type="CDD" id="cd03230">
    <property type="entry name" value="ABC_DR_subfamily_A"/>
    <property type="match status" value="2"/>
</dbReference>
<feature type="region of interest" description="Disordered" evidence="4">
    <location>
        <begin position="436"/>
        <end position="463"/>
    </location>
</feature>
<name>A0A2Z6IA51_9BURK</name>
<proteinExistence type="predicted"/>
<dbReference type="Gene3D" id="3.40.50.300">
    <property type="entry name" value="P-loop containing nucleotide triphosphate hydrolases"/>
    <property type="match status" value="2"/>
</dbReference>
<dbReference type="OrthoDB" id="9776369at2"/>
<organism evidence="6 7">
    <name type="scientific">Sutterella megalosphaeroides</name>
    <dbReference type="NCBI Taxonomy" id="2494234"/>
    <lineage>
        <taxon>Bacteria</taxon>
        <taxon>Pseudomonadati</taxon>
        <taxon>Pseudomonadota</taxon>
        <taxon>Betaproteobacteria</taxon>
        <taxon>Burkholderiales</taxon>
        <taxon>Sutterellaceae</taxon>
        <taxon>Sutterella</taxon>
    </lineage>
</organism>
<dbReference type="PROSITE" id="PS00211">
    <property type="entry name" value="ABC_TRANSPORTER_1"/>
    <property type="match status" value="1"/>
</dbReference>
<evidence type="ECO:0000256" key="4">
    <source>
        <dbReference type="SAM" id="MobiDB-lite"/>
    </source>
</evidence>
<dbReference type="GO" id="GO:0016887">
    <property type="term" value="F:ATP hydrolysis activity"/>
    <property type="evidence" value="ECO:0007669"/>
    <property type="project" value="InterPro"/>
</dbReference>
<keyword evidence="1" id="KW-0472">Membrane</keyword>
<accession>A0A2Z6IA51</accession>
<dbReference type="InterPro" id="IPR003593">
    <property type="entry name" value="AAA+_ATPase"/>
</dbReference>
<feature type="compositionally biased region" description="Basic and acidic residues" evidence="4">
    <location>
        <begin position="67"/>
        <end position="77"/>
    </location>
</feature>
<reference evidence="6 7" key="1">
    <citation type="journal article" date="2018" name="Int. J. Syst. Evol. Microbiol.">
        <title>Mesosutterella multiformis gen. nov., sp. nov., a member of the family Sutterellaceae and Sutterella megalosphaeroides sp. nov., isolated from human faeces.</title>
        <authorList>
            <person name="Sakamoto M."/>
            <person name="Ikeyama N."/>
            <person name="Kunihiro T."/>
            <person name="Iino T."/>
            <person name="Yuki M."/>
            <person name="Ohkuma M."/>
        </authorList>
    </citation>
    <scope>NUCLEOTIDE SEQUENCE [LARGE SCALE GENOMIC DNA]</scope>
    <source>
        <strain evidence="6 7">6FBBBH3</strain>
    </source>
</reference>
<dbReference type="PANTHER" id="PTHR43038:SF3">
    <property type="entry name" value="ABC TRANSPORTER G FAMILY MEMBER 20 ISOFORM X1"/>
    <property type="match status" value="1"/>
</dbReference>
<feature type="domain" description="ABC transporter" evidence="5">
    <location>
        <begin position="89"/>
        <end position="334"/>
    </location>
</feature>
<dbReference type="SMART" id="SM00382">
    <property type="entry name" value="AAA"/>
    <property type="match status" value="2"/>
</dbReference>